<evidence type="ECO:0000313" key="3">
    <source>
        <dbReference type="Proteomes" id="UP000232101"/>
    </source>
</evidence>
<gene>
    <name evidence="2" type="ORF">CWD94_11980</name>
</gene>
<dbReference type="AlphaFoldDB" id="A0A2M9Q5Y7"/>
<dbReference type="RefSeq" id="WP_100543275.1">
    <property type="nucleotide sequence ID" value="NZ_CP158849.1"/>
</dbReference>
<evidence type="ECO:0000313" key="2">
    <source>
        <dbReference type="EMBL" id="PJO43487.1"/>
    </source>
</evidence>
<name>A0A2M9Q5Y7_9BACI</name>
<keyword evidence="1" id="KW-1133">Transmembrane helix</keyword>
<reference evidence="2 3" key="1">
    <citation type="submission" date="2017-11" db="EMBL/GenBank/DDBJ databases">
        <title>Bacterial isolate from king chilli rhizosphere.</title>
        <authorList>
            <person name="Takhelmayum P."/>
            <person name="Sarangthem I."/>
        </authorList>
    </citation>
    <scope>NUCLEOTIDE SEQUENCE [LARGE SCALE GENOMIC DNA]</scope>
    <source>
        <strain evidence="3">t26</strain>
    </source>
</reference>
<dbReference type="EMBL" id="PHQY01000602">
    <property type="protein sequence ID" value="PJO43487.1"/>
    <property type="molecule type" value="Genomic_DNA"/>
</dbReference>
<organism evidence="2 3">
    <name type="scientific">Lysinibacillus xylanilyticus</name>
    <dbReference type="NCBI Taxonomy" id="582475"/>
    <lineage>
        <taxon>Bacteria</taxon>
        <taxon>Bacillati</taxon>
        <taxon>Bacillota</taxon>
        <taxon>Bacilli</taxon>
        <taxon>Bacillales</taxon>
        <taxon>Bacillaceae</taxon>
        <taxon>Lysinibacillus</taxon>
    </lineage>
</organism>
<proteinExistence type="predicted"/>
<feature type="transmembrane region" description="Helical" evidence="1">
    <location>
        <begin position="6"/>
        <end position="22"/>
    </location>
</feature>
<protein>
    <submittedName>
        <fullName evidence="2">Uncharacterized protein</fullName>
    </submittedName>
</protein>
<feature type="transmembrane region" description="Helical" evidence="1">
    <location>
        <begin position="49"/>
        <end position="68"/>
    </location>
</feature>
<evidence type="ECO:0000256" key="1">
    <source>
        <dbReference type="SAM" id="Phobius"/>
    </source>
</evidence>
<accession>A0A2M9Q5Y7</accession>
<keyword evidence="1" id="KW-0472">Membrane</keyword>
<comment type="caution">
    <text evidence="2">The sequence shown here is derived from an EMBL/GenBank/DDBJ whole genome shotgun (WGS) entry which is preliminary data.</text>
</comment>
<sequence>MDLLLWITIGFITIGFVVLISMKKGMESKVAFIKANMEDEGNSSKAKSVIWWIWSTTAWGIVSIFLVVRCFHNHFG</sequence>
<keyword evidence="1" id="KW-0812">Transmembrane</keyword>
<dbReference type="Proteomes" id="UP000232101">
    <property type="component" value="Unassembled WGS sequence"/>
</dbReference>